<dbReference type="CDD" id="cd17546">
    <property type="entry name" value="REC_hyHK_CKI1_RcsC-like"/>
    <property type="match status" value="1"/>
</dbReference>
<dbReference type="SUPFAM" id="SSF55781">
    <property type="entry name" value="GAF domain-like"/>
    <property type="match status" value="1"/>
</dbReference>
<keyword evidence="5 11" id="KW-0418">Kinase</keyword>
<evidence type="ECO:0000259" key="8">
    <source>
        <dbReference type="PROSITE" id="PS50110"/>
    </source>
</evidence>
<feature type="domain" description="Response regulatory" evidence="8">
    <location>
        <begin position="889"/>
        <end position="1006"/>
    </location>
</feature>
<dbReference type="GO" id="GO:0005524">
    <property type="term" value="F:ATP binding"/>
    <property type="evidence" value="ECO:0007669"/>
    <property type="project" value="UniProtKB-KW"/>
</dbReference>
<evidence type="ECO:0000256" key="2">
    <source>
        <dbReference type="ARBA" id="ARBA00012438"/>
    </source>
</evidence>
<dbReference type="InterPro" id="IPR001610">
    <property type="entry name" value="PAC"/>
</dbReference>
<dbReference type="Gene3D" id="3.40.50.2300">
    <property type="match status" value="1"/>
</dbReference>
<evidence type="ECO:0000256" key="5">
    <source>
        <dbReference type="ARBA" id="ARBA00022777"/>
    </source>
</evidence>
<dbReference type="InterPro" id="IPR011006">
    <property type="entry name" value="CheY-like_superfamily"/>
</dbReference>
<dbReference type="SMART" id="SM00086">
    <property type="entry name" value="PAC"/>
    <property type="match status" value="2"/>
</dbReference>
<dbReference type="Gene3D" id="2.10.70.100">
    <property type="match status" value="1"/>
</dbReference>
<dbReference type="Pfam" id="PF00512">
    <property type="entry name" value="HisKA"/>
    <property type="match status" value="1"/>
</dbReference>
<dbReference type="PANTHER" id="PTHR43304:SF1">
    <property type="entry name" value="PAC DOMAIN-CONTAINING PROTEIN"/>
    <property type="match status" value="1"/>
</dbReference>
<keyword evidence="3 6" id="KW-0597">Phosphoprotein</keyword>
<feature type="domain" description="PAC" evidence="10">
    <location>
        <begin position="575"/>
        <end position="627"/>
    </location>
</feature>
<dbReference type="SUPFAM" id="SSF55874">
    <property type="entry name" value="ATPase domain of HSP90 chaperone/DNA topoisomerase II/histidine kinase"/>
    <property type="match status" value="1"/>
</dbReference>
<keyword evidence="11" id="KW-0547">Nucleotide-binding</keyword>
<dbReference type="Proteomes" id="UP000004162">
    <property type="component" value="Unassembled WGS sequence"/>
</dbReference>
<dbReference type="Pfam" id="PF02518">
    <property type="entry name" value="HATPase_c"/>
    <property type="match status" value="1"/>
</dbReference>
<dbReference type="InterPro" id="IPR005467">
    <property type="entry name" value="His_kinase_dom"/>
</dbReference>
<dbReference type="SUPFAM" id="SSF47384">
    <property type="entry name" value="Homodimeric domain of signal transducing histidine kinase"/>
    <property type="match status" value="1"/>
</dbReference>
<dbReference type="Gene3D" id="3.30.450.40">
    <property type="match status" value="1"/>
</dbReference>
<dbReference type="Pfam" id="PF00989">
    <property type="entry name" value="PAS"/>
    <property type="match status" value="1"/>
</dbReference>
<dbReference type="SMART" id="SM00091">
    <property type="entry name" value="PAS"/>
    <property type="match status" value="3"/>
</dbReference>
<gene>
    <name evidence="11" type="ORF">CferDRAFT_0729</name>
</gene>
<keyword evidence="12" id="KW-1185">Reference proteome</keyword>
<dbReference type="GO" id="GO:0000155">
    <property type="term" value="F:phosphorelay sensor kinase activity"/>
    <property type="evidence" value="ECO:0007669"/>
    <property type="project" value="InterPro"/>
</dbReference>
<evidence type="ECO:0000259" key="10">
    <source>
        <dbReference type="PROSITE" id="PS50113"/>
    </source>
</evidence>
<keyword evidence="11" id="KW-0067">ATP-binding</keyword>
<evidence type="ECO:0000256" key="6">
    <source>
        <dbReference type="PROSITE-ProRule" id="PRU00169"/>
    </source>
</evidence>
<dbReference type="InterPro" id="IPR003661">
    <property type="entry name" value="HisK_dim/P_dom"/>
</dbReference>
<name>Q0YQY7_9CHLB</name>
<dbReference type="Gene3D" id="3.30.565.10">
    <property type="entry name" value="Histidine kinase-like ATPase, C-terminal domain"/>
    <property type="match status" value="1"/>
</dbReference>
<keyword evidence="4" id="KW-0808">Transferase</keyword>
<dbReference type="PANTHER" id="PTHR43304">
    <property type="entry name" value="PHYTOCHROME-LIKE PROTEIN CPH1"/>
    <property type="match status" value="1"/>
</dbReference>
<evidence type="ECO:0000259" key="7">
    <source>
        <dbReference type="PROSITE" id="PS50109"/>
    </source>
</evidence>
<dbReference type="GO" id="GO:0006355">
    <property type="term" value="P:regulation of DNA-templated transcription"/>
    <property type="evidence" value="ECO:0007669"/>
    <property type="project" value="InterPro"/>
</dbReference>
<dbReference type="InterPro" id="IPR035965">
    <property type="entry name" value="PAS-like_dom_sf"/>
</dbReference>
<dbReference type="SUPFAM" id="SSF55785">
    <property type="entry name" value="PYP-like sensor domain (PAS domain)"/>
    <property type="match status" value="3"/>
</dbReference>
<dbReference type="RefSeq" id="WP_006366637.1">
    <property type="nucleotide sequence ID" value="NZ_AASE01000014.1"/>
</dbReference>
<dbReference type="Gene3D" id="3.30.450.20">
    <property type="entry name" value="PAS domain"/>
    <property type="match status" value="3"/>
</dbReference>
<dbReference type="AlphaFoldDB" id="Q0YQY7"/>
<dbReference type="InterPro" id="IPR013655">
    <property type="entry name" value="PAS_fold_3"/>
</dbReference>
<dbReference type="CDD" id="cd00130">
    <property type="entry name" value="PAS"/>
    <property type="match status" value="3"/>
</dbReference>
<evidence type="ECO:0000313" key="11">
    <source>
        <dbReference type="EMBL" id="EAT58685.1"/>
    </source>
</evidence>
<evidence type="ECO:0000256" key="4">
    <source>
        <dbReference type="ARBA" id="ARBA00022679"/>
    </source>
</evidence>
<dbReference type="Pfam" id="PF00072">
    <property type="entry name" value="Response_reg"/>
    <property type="match status" value="1"/>
</dbReference>
<dbReference type="InterPro" id="IPR003018">
    <property type="entry name" value="GAF"/>
</dbReference>
<accession>Q0YQY7</accession>
<sequence length="1014" mass="114164">MNKKRVTAEPSSELRLLAEQRLRDKLSIDPDALTSPQDMRRIIHELSVHQLELEMQQEELMHSRAELESSLDHYTSLYDFSPLGYLTISNKGKIIQANLTSSRMLGVERTRLINEPFLRFIAPEYIPVYRALLESIFKLKAPGCCEIVLLSAEGIPAAEAQTPPQGHNVRVEAVHLSKSDECQLILSDITELQKRSRALQAINNCNQALLHAQSEEELLQQICTIIVETGGYRMTWVGYALDDEEKSVLPVAKAGYDAGYLETLKVSWGDNEHGQGPGGSAVRTGRPFTTRNMQADPRFAPWRKEALARGYISSLGLPLKTDDHVFGVLNIYSDKTDAFNDEETALLSSMADNMAYGITMQRNRKEREEVDLKIKQSEARYRSLFQNKHTVMLIVDPDNGSIIDANPAAVSYYGWTLEELCRMNISQINLLSATEIQAEMQRAKKEERNYFIFRHCLADGSFRDVEVVSGPITIQGKSLLYSIIIDFTERKQFQESLIAINERMHLIMSATNAGTWESMLETGTNIWSEELWKLFGLEPHSVEATIDNWLETITPEDREKIQMEYRDAIENGSEFNSIWRTRQVDGSFRWLMSRGTPYRNSGGKVVRFAAIVIDISERKKEEEEKNMLESRLRKSQRLETIGTLAGGIAHDFNNLLTPILGYAEMGIMNLSSEEPLHEYFNEIMMAAERARHLVSQILTFSKSQESTTAIVSVQAVIEEALKLLRPSIPVTIGIEQHIDTNCRNILADSSKLHQVIVNLCTNAFQAMEASGGVLTIELREIMLDNNTQRLFPKLDAKRCLQLTVSDTGTGMDEATMERIFEPFFTTKMVNKGTGLGLSVVHGIIKSFRGEIAVESHVGKGTSFKIYLPLVDEKSEKRQANSTHANGHGTILLVDDEQAALKVMSLMITKLGFNVDARNSPLQALEVFRRQPEQFDLLITDLTMPEMTGFELAEEIHKTDPKLPIIMISGYGKNVHDLSTINRVGITRTLNKPVQMVQIASAIHEVLPVTQDPAP</sequence>
<dbReference type="PROSITE" id="PS50110">
    <property type="entry name" value="RESPONSE_REGULATORY"/>
    <property type="match status" value="1"/>
</dbReference>
<dbReference type="Pfam" id="PF13188">
    <property type="entry name" value="PAS_8"/>
    <property type="match status" value="1"/>
</dbReference>
<dbReference type="SUPFAM" id="SSF52172">
    <property type="entry name" value="CheY-like"/>
    <property type="match status" value="1"/>
</dbReference>
<evidence type="ECO:0000259" key="9">
    <source>
        <dbReference type="PROSITE" id="PS50112"/>
    </source>
</evidence>
<feature type="modified residue" description="4-aspartylphosphate" evidence="6">
    <location>
        <position position="940"/>
    </location>
</feature>
<dbReference type="InterPro" id="IPR004358">
    <property type="entry name" value="Sig_transdc_His_kin-like_C"/>
</dbReference>
<organism evidence="11 12">
    <name type="scientific">Chlorobium ferrooxidans DSM 13031</name>
    <dbReference type="NCBI Taxonomy" id="377431"/>
    <lineage>
        <taxon>Bacteria</taxon>
        <taxon>Pseudomonadati</taxon>
        <taxon>Chlorobiota</taxon>
        <taxon>Chlorobiia</taxon>
        <taxon>Chlorobiales</taxon>
        <taxon>Chlorobiaceae</taxon>
        <taxon>Chlorobium/Pelodictyon group</taxon>
        <taxon>Chlorobium</taxon>
    </lineage>
</organism>
<dbReference type="NCBIfam" id="TIGR00229">
    <property type="entry name" value="sensory_box"/>
    <property type="match status" value="2"/>
</dbReference>
<dbReference type="CDD" id="cd00082">
    <property type="entry name" value="HisKA"/>
    <property type="match status" value="1"/>
</dbReference>
<dbReference type="InterPro" id="IPR029016">
    <property type="entry name" value="GAF-like_dom_sf"/>
</dbReference>
<dbReference type="InterPro" id="IPR003594">
    <property type="entry name" value="HATPase_dom"/>
</dbReference>
<dbReference type="SMART" id="SM00388">
    <property type="entry name" value="HisKA"/>
    <property type="match status" value="1"/>
</dbReference>
<dbReference type="Pfam" id="PF08447">
    <property type="entry name" value="PAS_3"/>
    <property type="match status" value="1"/>
</dbReference>
<dbReference type="EC" id="2.7.13.3" evidence="2"/>
<dbReference type="InterPro" id="IPR052162">
    <property type="entry name" value="Sensor_kinase/Photoreceptor"/>
</dbReference>
<dbReference type="PROSITE" id="PS50109">
    <property type="entry name" value="HIS_KIN"/>
    <property type="match status" value="1"/>
</dbReference>
<dbReference type="Gene3D" id="1.10.287.130">
    <property type="match status" value="1"/>
</dbReference>
<dbReference type="PROSITE" id="PS50113">
    <property type="entry name" value="PAC"/>
    <property type="match status" value="1"/>
</dbReference>
<feature type="domain" description="PAS" evidence="9">
    <location>
        <begin position="70"/>
        <end position="140"/>
    </location>
</feature>
<dbReference type="SMART" id="SM00065">
    <property type="entry name" value="GAF"/>
    <property type="match status" value="1"/>
</dbReference>
<dbReference type="PROSITE" id="PS50112">
    <property type="entry name" value="PAS"/>
    <property type="match status" value="3"/>
</dbReference>
<comment type="catalytic activity">
    <reaction evidence="1">
        <text>ATP + protein L-histidine = ADP + protein N-phospho-L-histidine.</text>
        <dbReference type="EC" id="2.7.13.3"/>
    </reaction>
</comment>
<evidence type="ECO:0000256" key="1">
    <source>
        <dbReference type="ARBA" id="ARBA00000085"/>
    </source>
</evidence>
<evidence type="ECO:0000256" key="3">
    <source>
        <dbReference type="ARBA" id="ARBA00022553"/>
    </source>
</evidence>
<dbReference type="InterPro" id="IPR036890">
    <property type="entry name" value="HATPase_C_sf"/>
</dbReference>
<dbReference type="PRINTS" id="PR00344">
    <property type="entry name" value="BCTRLSENSOR"/>
</dbReference>
<dbReference type="InterPro" id="IPR013767">
    <property type="entry name" value="PAS_fold"/>
</dbReference>
<proteinExistence type="predicted"/>
<dbReference type="InterPro" id="IPR000700">
    <property type="entry name" value="PAS-assoc_C"/>
</dbReference>
<reference evidence="11 12" key="1">
    <citation type="submission" date="2006-07" db="EMBL/GenBank/DDBJ databases">
        <title>Annotation of the draft genome assembly of Chlorobium ferroxidans DSM 13031.</title>
        <authorList>
            <consortium name="US DOE Joint Genome Institute (JGI-ORNL)"/>
            <person name="Larimer F."/>
            <person name="Land M."/>
            <person name="Hauser L."/>
        </authorList>
    </citation>
    <scope>NUCLEOTIDE SEQUENCE [LARGE SCALE GENOMIC DNA]</scope>
    <source>
        <strain evidence="11 12">DSM 13031</strain>
    </source>
</reference>
<dbReference type="SMART" id="SM00387">
    <property type="entry name" value="HATPase_c"/>
    <property type="match status" value="1"/>
</dbReference>
<dbReference type="EMBL" id="AASE01000014">
    <property type="protein sequence ID" value="EAT58685.1"/>
    <property type="molecule type" value="Genomic_DNA"/>
</dbReference>
<evidence type="ECO:0000313" key="12">
    <source>
        <dbReference type="Proteomes" id="UP000004162"/>
    </source>
</evidence>
<dbReference type="InterPro" id="IPR000014">
    <property type="entry name" value="PAS"/>
</dbReference>
<comment type="caution">
    <text evidence="11">The sequence shown here is derived from an EMBL/GenBank/DDBJ whole genome shotgun (WGS) entry which is preliminary data.</text>
</comment>
<dbReference type="OrthoDB" id="9783713at2"/>
<feature type="domain" description="Histidine kinase" evidence="7">
    <location>
        <begin position="647"/>
        <end position="871"/>
    </location>
</feature>
<protein>
    <recommendedName>
        <fullName evidence="2">histidine kinase</fullName>
        <ecNumber evidence="2">2.7.13.3</ecNumber>
    </recommendedName>
</protein>
<dbReference type="SMART" id="SM00448">
    <property type="entry name" value="REC"/>
    <property type="match status" value="1"/>
</dbReference>
<feature type="domain" description="PAS" evidence="9">
    <location>
        <begin position="377"/>
        <end position="420"/>
    </location>
</feature>
<dbReference type="Pfam" id="PF13185">
    <property type="entry name" value="GAF_2"/>
    <property type="match status" value="1"/>
</dbReference>
<dbReference type="InterPro" id="IPR001789">
    <property type="entry name" value="Sig_transdc_resp-reg_receiver"/>
</dbReference>
<reference evidence="11 12" key="2">
    <citation type="submission" date="2006-07" db="EMBL/GenBank/DDBJ databases">
        <title>Sequencing of the draft genome and assembly of Chlorobium ferroxidans DSM 13031.</title>
        <authorList>
            <consortium name="US DOE Joint Genome Institute (JGI-PGF)"/>
            <person name="Copeland A."/>
            <person name="Lucas S."/>
            <person name="Lapidus A."/>
            <person name="Barry K."/>
            <person name="Glavina del Rio T."/>
            <person name="Dalin E."/>
            <person name="Tice H."/>
            <person name="Bruce D."/>
            <person name="Pitluck S."/>
            <person name="Richardson P."/>
        </authorList>
    </citation>
    <scope>NUCLEOTIDE SEQUENCE [LARGE SCALE GENOMIC DNA]</scope>
    <source>
        <strain evidence="11 12">DSM 13031</strain>
    </source>
</reference>
<feature type="domain" description="PAS" evidence="9">
    <location>
        <begin position="527"/>
        <end position="572"/>
    </location>
</feature>
<dbReference type="InterPro" id="IPR036097">
    <property type="entry name" value="HisK_dim/P_sf"/>
</dbReference>